<sequence length="168" mass="17970">MSEFSRIVDVRHIVADPVVLVPDEAECRRLAGRFGISAIDEMRAEVRLVREGDAVTATGRLTAAIVQPCAISGEDFPVKIDEPVNLRFVHPAAAHVDEELEITAEDCDEIEYEGVTLDLGEAIAQTLALAIDPFAEGPEADRARAEHNLAGDPSSGPFAALAALKKQG</sequence>
<dbReference type="InterPro" id="IPR003772">
    <property type="entry name" value="YceD"/>
</dbReference>
<accession>A0ABT6CFM9</accession>
<proteinExistence type="predicted"/>
<name>A0ABT6CFM9_9SPHN</name>
<reference evidence="1 2" key="1">
    <citation type="submission" date="2023-03" db="EMBL/GenBank/DDBJ databases">
        <title>Novosphingobium cyanobacteriorum sp. nov., isolated from a eutrophic reservoir during the Microcystis bloom period.</title>
        <authorList>
            <person name="Kang M."/>
            <person name="Le V."/>
            <person name="Ko S.-R."/>
            <person name="Lee S.-A."/>
            <person name="Ahn C.-Y."/>
        </authorList>
    </citation>
    <scope>NUCLEOTIDE SEQUENCE [LARGE SCALE GENOMIC DNA]</scope>
    <source>
        <strain evidence="1 2">HBC54</strain>
    </source>
</reference>
<dbReference type="Proteomes" id="UP001222770">
    <property type="component" value="Unassembled WGS sequence"/>
</dbReference>
<keyword evidence="2" id="KW-1185">Reference proteome</keyword>
<dbReference type="Pfam" id="PF02620">
    <property type="entry name" value="YceD"/>
    <property type="match status" value="1"/>
</dbReference>
<evidence type="ECO:0000313" key="1">
    <source>
        <dbReference type="EMBL" id="MDF8332725.1"/>
    </source>
</evidence>
<comment type="caution">
    <text evidence="1">The sequence shown here is derived from an EMBL/GenBank/DDBJ whole genome shotgun (WGS) entry which is preliminary data.</text>
</comment>
<dbReference type="RefSeq" id="WP_277275927.1">
    <property type="nucleotide sequence ID" value="NZ_JAROCY010000004.1"/>
</dbReference>
<gene>
    <name evidence="1" type="ORF">POM99_05875</name>
</gene>
<organism evidence="1 2">
    <name type="scientific">Novosphingobium cyanobacteriorum</name>
    <dbReference type="NCBI Taxonomy" id="3024215"/>
    <lineage>
        <taxon>Bacteria</taxon>
        <taxon>Pseudomonadati</taxon>
        <taxon>Pseudomonadota</taxon>
        <taxon>Alphaproteobacteria</taxon>
        <taxon>Sphingomonadales</taxon>
        <taxon>Sphingomonadaceae</taxon>
        <taxon>Novosphingobium</taxon>
    </lineage>
</organism>
<evidence type="ECO:0000313" key="2">
    <source>
        <dbReference type="Proteomes" id="UP001222770"/>
    </source>
</evidence>
<protein>
    <submittedName>
        <fullName evidence="1">DUF177 domain-containing protein</fullName>
    </submittedName>
</protein>
<dbReference type="EMBL" id="JAROCY010000004">
    <property type="protein sequence ID" value="MDF8332725.1"/>
    <property type="molecule type" value="Genomic_DNA"/>
</dbReference>